<sequence length="184" mass="21909">MDMKELFEEIYFEVLFDNVDYKRLAHEGNELVGVLTKYPEFEKTFEADNGKELLVQNEMTRYLLNTADVFITAHKVRTKQDKNLIFKGLKKQFERVEKKFRKTNKEYLSELDIYENADKKFMEVIKEEDKKIYCKLSDTEGDRFLLEIEIMFRVMKIVSKFLLGINKLKGFENNINDASQLSNN</sequence>
<dbReference type="Proteomes" id="UP000000845">
    <property type="component" value="Plasmid pSTERM02"/>
</dbReference>
<name>D1AS45_SEBTE</name>
<accession>D1AS45</accession>
<geneLocation type="plasmid" evidence="1 2">
    <name>pSTERM02</name>
</geneLocation>
<proteinExistence type="predicted"/>
<organism evidence="1 2">
    <name type="scientific">Sebaldella termitidis (strain ATCC 33386 / NCTC 11300)</name>
    <dbReference type="NCBI Taxonomy" id="526218"/>
    <lineage>
        <taxon>Bacteria</taxon>
        <taxon>Fusobacteriati</taxon>
        <taxon>Fusobacteriota</taxon>
        <taxon>Fusobacteriia</taxon>
        <taxon>Fusobacteriales</taxon>
        <taxon>Leptotrichiaceae</taxon>
        <taxon>Sebaldella</taxon>
    </lineage>
</organism>
<evidence type="ECO:0000313" key="1">
    <source>
        <dbReference type="EMBL" id="ACZ11032.1"/>
    </source>
</evidence>
<reference evidence="1 2" key="1">
    <citation type="journal article" date="2010" name="Stand. Genomic Sci.">
        <title>Complete genome sequence of Sebaldella termitidis type strain (NCTC 11300).</title>
        <authorList>
            <person name="Harmon-Smith M."/>
            <person name="Celia L."/>
            <person name="Chertkov O."/>
            <person name="Lapidus A."/>
            <person name="Copeland A."/>
            <person name="Glavina Del Rio T."/>
            <person name="Nolan M."/>
            <person name="Lucas S."/>
            <person name="Tice H."/>
            <person name="Cheng J.F."/>
            <person name="Han C."/>
            <person name="Detter J.C."/>
            <person name="Bruce D."/>
            <person name="Goodwin L."/>
            <person name="Pitluck S."/>
            <person name="Pati A."/>
            <person name="Liolios K."/>
            <person name="Ivanova N."/>
            <person name="Mavromatis K."/>
            <person name="Mikhailova N."/>
            <person name="Chen A."/>
            <person name="Palaniappan K."/>
            <person name="Land M."/>
            <person name="Hauser L."/>
            <person name="Chang Y.J."/>
            <person name="Jeffries C.D."/>
            <person name="Brettin T."/>
            <person name="Goker M."/>
            <person name="Beck B."/>
            <person name="Bristow J."/>
            <person name="Eisen J.A."/>
            <person name="Markowitz V."/>
            <person name="Hugenholtz P."/>
            <person name="Kyrpides N.C."/>
            <person name="Klenk H.P."/>
            <person name="Chen F."/>
        </authorList>
    </citation>
    <scope>NUCLEOTIDE SEQUENCE [LARGE SCALE GENOMIC DNA]</scope>
    <source>
        <strain evidence="2">ATCC 33386 / NCTC 11300</strain>
        <plasmid evidence="2">Plasmid pSTERM02</plasmid>
    </source>
</reference>
<dbReference type="HOGENOM" id="CLU_1474206_0_0_0"/>
<keyword evidence="1" id="KW-0614">Plasmid</keyword>
<dbReference type="AlphaFoldDB" id="D1AS45"/>
<dbReference type="KEGG" id="str:Sterm_4204"/>
<evidence type="ECO:0000313" key="2">
    <source>
        <dbReference type="Proteomes" id="UP000000845"/>
    </source>
</evidence>
<protein>
    <submittedName>
        <fullName evidence="1">Uncharacterized protein</fullName>
    </submittedName>
</protein>
<gene>
    <name evidence="1" type="ORF">Sterm_4204</name>
</gene>
<keyword evidence="2" id="KW-1185">Reference proteome</keyword>
<dbReference type="EMBL" id="CP001741">
    <property type="protein sequence ID" value="ACZ11032.1"/>
    <property type="molecule type" value="Genomic_DNA"/>
</dbReference>